<keyword evidence="3" id="KW-1185">Reference proteome</keyword>
<dbReference type="EMBL" id="JAYMYR010000011">
    <property type="protein sequence ID" value="KAK7333466.1"/>
    <property type="molecule type" value="Genomic_DNA"/>
</dbReference>
<dbReference type="AlphaFoldDB" id="A0AAN9LCW9"/>
<feature type="region of interest" description="Disordered" evidence="1">
    <location>
        <begin position="1"/>
        <end position="21"/>
    </location>
</feature>
<evidence type="ECO:0000313" key="2">
    <source>
        <dbReference type="EMBL" id="KAK7333466.1"/>
    </source>
</evidence>
<feature type="compositionally biased region" description="Basic and acidic residues" evidence="1">
    <location>
        <begin position="54"/>
        <end position="63"/>
    </location>
</feature>
<sequence>MITALQDANNSGQMEPATSGKKEIACGVAQETIEFEKEEKTKLANACKKNKHGGNKEKRKEAAASHARTQSKMGTFGFRHNGIQLPQLLNFGLPQLANSFLNKDCYNKACDRTKQSVSLTDIFLNGIDSRKKSICQKESNQSFQRKPHHQE</sequence>
<reference evidence="2 3" key="1">
    <citation type="submission" date="2024-01" db="EMBL/GenBank/DDBJ databases">
        <title>The genomes of 5 underutilized Papilionoideae crops provide insights into root nodulation and disease resistanc.</title>
        <authorList>
            <person name="Jiang F."/>
        </authorList>
    </citation>
    <scope>NUCLEOTIDE SEQUENCE [LARGE SCALE GENOMIC DNA]</scope>
    <source>
        <strain evidence="2">JINMINGXINNONG_FW02</strain>
        <tissue evidence="2">Leaves</tissue>
    </source>
</reference>
<dbReference type="Proteomes" id="UP001374584">
    <property type="component" value="Unassembled WGS sequence"/>
</dbReference>
<feature type="compositionally biased region" description="Polar residues" evidence="1">
    <location>
        <begin position="1"/>
        <end position="13"/>
    </location>
</feature>
<organism evidence="2 3">
    <name type="scientific">Phaseolus coccineus</name>
    <name type="common">Scarlet runner bean</name>
    <name type="synonym">Phaseolus multiflorus</name>
    <dbReference type="NCBI Taxonomy" id="3886"/>
    <lineage>
        <taxon>Eukaryota</taxon>
        <taxon>Viridiplantae</taxon>
        <taxon>Streptophyta</taxon>
        <taxon>Embryophyta</taxon>
        <taxon>Tracheophyta</taxon>
        <taxon>Spermatophyta</taxon>
        <taxon>Magnoliopsida</taxon>
        <taxon>eudicotyledons</taxon>
        <taxon>Gunneridae</taxon>
        <taxon>Pentapetalae</taxon>
        <taxon>rosids</taxon>
        <taxon>fabids</taxon>
        <taxon>Fabales</taxon>
        <taxon>Fabaceae</taxon>
        <taxon>Papilionoideae</taxon>
        <taxon>50 kb inversion clade</taxon>
        <taxon>NPAAA clade</taxon>
        <taxon>indigoferoid/millettioid clade</taxon>
        <taxon>Phaseoleae</taxon>
        <taxon>Phaseolus</taxon>
    </lineage>
</organism>
<proteinExistence type="predicted"/>
<gene>
    <name evidence="2" type="ORF">VNO80_30240</name>
</gene>
<evidence type="ECO:0000313" key="3">
    <source>
        <dbReference type="Proteomes" id="UP001374584"/>
    </source>
</evidence>
<protein>
    <submittedName>
        <fullName evidence="2">Uncharacterized protein</fullName>
    </submittedName>
</protein>
<feature type="region of interest" description="Disordered" evidence="1">
    <location>
        <begin position="46"/>
        <end position="70"/>
    </location>
</feature>
<accession>A0AAN9LCW9</accession>
<name>A0AAN9LCW9_PHACN</name>
<evidence type="ECO:0000256" key="1">
    <source>
        <dbReference type="SAM" id="MobiDB-lite"/>
    </source>
</evidence>
<comment type="caution">
    <text evidence="2">The sequence shown here is derived from an EMBL/GenBank/DDBJ whole genome shotgun (WGS) entry which is preliminary data.</text>
</comment>